<dbReference type="Proteomes" id="UP001222770">
    <property type="component" value="Unassembled WGS sequence"/>
</dbReference>
<dbReference type="InterPro" id="IPR050228">
    <property type="entry name" value="Carboxylesterase_BioH"/>
</dbReference>
<keyword evidence="2" id="KW-0378">Hydrolase</keyword>
<name>A0ABT6CJI6_9SPHN</name>
<dbReference type="Pfam" id="PF00561">
    <property type="entry name" value="Abhydrolase_1"/>
    <property type="match status" value="1"/>
</dbReference>
<dbReference type="Gene3D" id="3.40.50.1820">
    <property type="entry name" value="alpha/beta hydrolase"/>
    <property type="match status" value="1"/>
</dbReference>
<dbReference type="InterPro" id="IPR000073">
    <property type="entry name" value="AB_hydrolase_1"/>
</dbReference>
<comment type="caution">
    <text evidence="2">The sequence shown here is derived from an EMBL/GenBank/DDBJ whole genome shotgun (WGS) entry which is preliminary data.</text>
</comment>
<dbReference type="PANTHER" id="PTHR43194:SF2">
    <property type="entry name" value="PEROXISOMAL MEMBRANE PROTEIN LPX1"/>
    <property type="match status" value="1"/>
</dbReference>
<dbReference type="SUPFAM" id="SSF53474">
    <property type="entry name" value="alpha/beta-Hydrolases"/>
    <property type="match status" value="1"/>
</dbReference>
<dbReference type="EMBL" id="JAROCY010000009">
    <property type="protein sequence ID" value="MDF8333728.1"/>
    <property type="molecule type" value="Genomic_DNA"/>
</dbReference>
<dbReference type="PANTHER" id="PTHR43194">
    <property type="entry name" value="HYDROLASE ALPHA/BETA FOLD FAMILY"/>
    <property type="match status" value="1"/>
</dbReference>
<proteinExistence type="predicted"/>
<gene>
    <name evidence="2" type="ORF">POM99_10995</name>
</gene>
<reference evidence="2 3" key="1">
    <citation type="submission" date="2023-03" db="EMBL/GenBank/DDBJ databases">
        <title>Novosphingobium cyanobacteriorum sp. nov., isolated from a eutrophic reservoir during the Microcystis bloom period.</title>
        <authorList>
            <person name="Kang M."/>
            <person name="Le V."/>
            <person name="Ko S.-R."/>
            <person name="Lee S.-A."/>
            <person name="Ahn C.-Y."/>
        </authorList>
    </citation>
    <scope>NUCLEOTIDE SEQUENCE [LARGE SCALE GENOMIC DNA]</scope>
    <source>
        <strain evidence="2 3">HBC54</strain>
    </source>
</reference>
<evidence type="ECO:0000259" key="1">
    <source>
        <dbReference type="Pfam" id="PF00561"/>
    </source>
</evidence>
<evidence type="ECO:0000313" key="2">
    <source>
        <dbReference type="EMBL" id="MDF8333728.1"/>
    </source>
</evidence>
<evidence type="ECO:0000313" key="3">
    <source>
        <dbReference type="Proteomes" id="UP001222770"/>
    </source>
</evidence>
<feature type="domain" description="AB hydrolase-1" evidence="1">
    <location>
        <begin position="46"/>
        <end position="286"/>
    </location>
</feature>
<accession>A0ABT6CJI6</accession>
<dbReference type="GO" id="GO:0016787">
    <property type="term" value="F:hydrolase activity"/>
    <property type="evidence" value="ECO:0007669"/>
    <property type="project" value="UniProtKB-KW"/>
</dbReference>
<dbReference type="PRINTS" id="PR00111">
    <property type="entry name" value="ABHYDROLASE"/>
</dbReference>
<dbReference type="InterPro" id="IPR029058">
    <property type="entry name" value="AB_hydrolase_fold"/>
</dbReference>
<dbReference type="RefSeq" id="WP_277277709.1">
    <property type="nucleotide sequence ID" value="NZ_JAROCY010000009.1"/>
</dbReference>
<sequence length="310" mass="33874">MSASAASAASAQAPLPVALLDGERTRTVVNGEQRIHVREWGDPARPAIVLLHGLRGYSGTWRNLARALADRFHLIAFDARGRGESGWDAARNYYTDAYVGDLEAVIAAFGLTRFTLIGHSMGGTTSYVYAAANPQRLDALVVEDITAGSSVSGAGFERIVAEMKALPTRFADWAEARAYWRKLRSNLPDSAIEERLWESMRTDADGSVIWRYDAEGIAATRVAPDPARVVDLWPVIAAIDVPTLVVRGGKSDFCNLASVEQLEAQNPMLRHATVDDASHYVHDDAPEEFLRLVERFLARIGVAAKQDQQA</sequence>
<keyword evidence="3" id="KW-1185">Reference proteome</keyword>
<organism evidence="2 3">
    <name type="scientific">Novosphingobium cyanobacteriorum</name>
    <dbReference type="NCBI Taxonomy" id="3024215"/>
    <lineage>
        <taxon>Bacteria</taxon>
        <taxon>Pseudomonadati</taxon>
        <taxon>Pseudomonadota</taxon>
        <taxon>Alphaproteobacteria</taxon>
        <taxon>Sphingomonadales</taxon>
        <taxon>Sphingomonadaceae</taxon>
        <taxon>Novosphingobium</taxon>
    </lineage>
</organism>
<protein>
    <submittedName>
        <fullName evidence="2">Alpha/beta hydrolase</fullName>
    </submittedName>
</protein>